<dbReference type="EMBL" id="HE797222">
    <property type="protein sequence ID" value="CCM06069.1"/>
    <property type="molecule type" value="Genomic_DNA"/>
</dbReference>
<dbReference type="RefSeq" id="XP_012185352.1">
    <property type="nucleotide sequence ID" value="XM_012329962.1"/>
</dbReference>
<reference evidence="1 2" key="1">
    <citation type="journal article" date="2012" name="Appl. Environ. Microbiol.">
        <title>Short-read sequencing for genomic analysis of the brown rot fungus Fibroporia radiculosa.</title>
        <authorList>
            <person name="Tang J.D."/>
            <person name="Perkins A.D."/>
            <person name="Sonstegard T.S."/>
            <person name="Schroeder S.G."/>
            <person name="Burgess S.C."/>
            <person name="Diehl S.V."/>
        </authorList>
    </citation>
    <scope>NUCLEOTIDE SEQUENCE [LARGE SCALE GENOMIC DNA]</scope>
    <source>
        <strain evidence="1 2">TFFH 294</strain>
    </source>
</reference>
<evidence type="ECO:0000313" key="2">
    <source>
        <dbReference type="Proteomes" id="UP000006352"/>
    </source>
</evidence>
<organism evidence="1 2">
    <name type="scientific">Fibroporia radiculosa</name>
    <dbReference type="NCBI Taxonomy" id="599839"/>
    <lineage>
        <taxon>Eukaryota</taxon>
        <taxon>Fungi</taxon>
        <taxon>Dikarya</taxon>
        <taxon>Basidiomycota</taxon>
        <taxon>Agaricomycotina</taxon>
        <taxon>Agaricomycetes</taxon>
        <taxon>Polyporales</taxon>
        <taxon>Fibroporiaceae</taxon>
        <taxon>Fibroporia</taxon>
    </lineage>
</organism>
<accession>J4H539</accession>
<gene>
    <name evidence="1" type="ORF">FIBRA_08316</name>
</gene>
<dbReference type="AlphaFoldDB" id="J4H539"/>
<keyword evidence="2" id="KW-1185">Reference proteome</keyword>
<name>J4H539_9APHY</name>
<dbReference type="InParanoid" id="J4H539"/>
<sequence>MAKVVDDSNLNDDHDKDELDPKARFVDVREMIDWTNGDGSRFNLSPYFLIRDEYIGLINHLKWKRSIFSYGAAGNW</sequence>
<proteinExistence type="predicted"/>
<protein>
    <submittedName>
        <fullName evidence="1">Uncharacterized protein</fullName>
    </submittedName>
</protein>
<dbReference type="Proteomes" id="UP000006352">
    <property type="component" value="Unassembled WGS sequence"/>
</dbReference>
<evidence type="ECO:0000313" key="1">
    <source>
        <dbReference type="EMBL" id="CCM06069.1"/>
    </source>
</evidence>
<dbReference type="GeneID" id="24100980"/>
<dbReference type="HOGENOM" id="CLU_2654520_0_0_1"/>